<dbReference type="Pfam" id="PF05147">
    <property type="entry name" value="LANC_like"/>
    <property type="match status" value="1"/>
</dbReference>
<keyword evidence="1" id="KW-0479">Metal-binding</keyword>
<keyword evidence="3" id="KW-1185">Reference proteome</keyword>
<dbReference type="SUPFAM" id="SSF158745">
    <property type="entry name" value="LanC-like"/>
    <property type="match status" value="1"/>
</dbReference>
<dbReference type="PRINTS" id="PR01950">
    <property type="entry name" value="LANCSUPER"/>
</dbReference>
<feature type="binding site" evidence="1">
    <location>
        <position position="212"/>
    </location>
    <ligand>
        <name>Zn(2+)</name>
        <dbReference type="ChEBI" id="CHEBI:29105"/>
    </ligand>
</feature>
<feature type="binding site" evidence="1">
    <location>
        <position position="213"/>
    </location>
    <ligand>
        <name>Zn(2+)</name>
        <dbReference type="ChEBI" id="CHEBI:29105"/>
    </ligand>
</feature>
<proteinExistence type="predicted"/>
<accession>A0A1G7VCF9</accession>
<dbReference type="InterPro" id="IPR007822">
    <property type="entry name" value="LANC-like"/>
</dbReference>
<dbReference type="Gene3D" id="1.50.10.20">
    <property type="match status" value="1"/>
</dbReference>
<protein>
    <submittedName>
        <fullName evidence="2">Lanthionine synthetase C-like protein</fullName>
    </submittedName>
</protein>
<feature type="binding site" evidence="1">
    <location>
        <position position="162"/>
    </location>
    <ligand>
        <name>Zn(2+)</name>
        <dbReference type="ChEBI" id="CHEBI:29105"/>
    </ligand>
</feature>
<evidence type="ECO:0000313" key="2">
    <source>
        <dbReference type="EMBL" id="SDG57407.1"/>
    </source>
</evidence>
<evidence type="ECO:0000256" key="1">
    <source>
        <dbReference type="PIRSR" id="PIRSR607822-1"/>
    </source>
</evidence>
<gene>
    <name evidence="2" type="ORF">SAMN05421791_1187</name>
</gene>
<dbReference type="GO" id="GO:0031179">
    <property type="term" value="P:peptide modification"/>
    <property type="evidence" value="ECO:0007669"/>
    <property type="project" value="InterPro"/>
</dbReference>
<reference evidence="2 3" key="1">
    <citation type="submission" date="2016-10" db="EMBL/GenBank/DDBJ databases">
        <authorList>
            <person name="de Groot N.N."/>
        </authorList>
    </citation>
    <scope>NUCLEOTIDE SEQUENCE [LARGE SCALE GENOMIC DNA]</scope>
    <source>
        <strain evidence="2 3">ATCC BAA-466</strain>
    </source>
</reference>
<dbReference type="STRING" id="120956.SAMN05421791_1187"/>
<dbReference type="AlphaFoldDB" id="A0A1G7VCF9"/>
<sequence length="283" mass="32709">MDYWATTENVYLDYSHDLIYGVSGVFLFIGNHSLINNDEVVKFDGKSNFIIDMSFEILFRVNCETDNFYKLYTKNNKKNYCILGMAHGICGLISSLKILQNKMNYNIQKKIDILSSNFEKFVIKYAKIKNSKVKVPVCIKLDKVFSDDPNDIDILKNNYTWCYGIVGLGIYFNKFSKDKNLISLLNNNIECTMESIIENNYNNLLNEDLCICHGYSGMLYYCFNETSKNSLNNDILCNFLNACLENYNIKDKTNLLNGYGGIKLVLESLKNNKRFIGDFLFGY</sequence>
<dbReference type="GO" id="GO:0046872">
    <property type="term" value="F:metal ion binding"/>
    <property type="evidence" value="ECO:0007669"/>
    <property type="project" value="UniProtKB-KW"/>
</dbReference>
<name>A0A1G7VCF9_9LACT</name>
<organism evidence="2 3">
    <name type="scientific">Facklamia miroungae</name>
    <dbReference type="NCBI Taxonomy" id="120956"/>
    <lineage>
        <taxon>Bacteria</taxon>
        <taxon>Bacillati</taxon>
        <taxon>Bacillota</taxon>
        <taxon>Bacilli</taxon>
        <taxon>Lactobacillales</taxon>
        <taxon>Aerococcaceae</taxon>
        <taxon>Facklamia</taxon>
    </lineage>
</organism>
<dbReference type="Proteomes" id="UP000199708">
    <property type="component" value="Unassembled WGS sequence"/>
</dbReference>
<dbReference type="EMBL" id="FNCK01000018">
    <property type="protein sequence ID" value="SDG57407.1"/>
    <property type="molecule type" value="Genomic_DNA"/>
</dbReference>
<evidence type="ECO:0000313" key="3">
    <source>
        <dbReference type="Proteomes" id="UP000199708"/>
    </source>
</evidence>
<keyword evidence="1" id="KW-0862">Zinc</keyword>